<name>A0A9Q3JJI9_9BASI</name>
<gene>
    <name evidence="1" type="ORF">O181_102861</name>
</gene>
<dbReference type="EMBL" id="AVOT02073802">
    <property type="protein sequence ID" value="MBW0563146.1"/>
    <property type="molecule type" value="Genomic_DNA"/>
</dbReference>
<dbReference type="Proteomes" id="UP000765509">
    <property type="component" value="Unassembled WGS sequence"/>
</dbReference>
<comment type="caution">
    <text evidence="1">The sequence shown here is derived from an EMBL/GenBank/DDBJ whole genome shotgun (WGS) entry which is preliminary data.</text>
</comment>
<keyword evidence="2" id="KW-1185">Reference proteome</keyword>
<dbReference type="PANTHER" id="PTHR46579:SF1">
    <property type="entry name" value="F5_8 TYPE C DOMAIN-CONTAINING PROTEIN"/>
    <property type="match status" value="1"/>
</dbReference>
<proteinExistence type="predicted"/>
<dbReference type="PANTHER" id="PTHR46579">
    <property type="entry name" value="F5/8 TYPE C DOMAIN-CONTAINING PROTEIN-RELATED"/>
    <property type="match status" value="1"/>
</dbReference>
<dbReference type="AlphaFoldDB" id="A0A9Q3JJI9"/>
<accession>A0A9Q3JJI9</accession>
<reference evidence="1" key="1">
    <citation type="submission" date="2021-03" db="EMBL/GenBank/DDBJ databases">
        <title>Draft genome sequence of rust myrtle Austropuccinia psidii MF-1, a brazilian biotype.</title>
        <authorList>
            <person name="Quecine M.C."/>
            <person name="Pachon D.M.R."/>
            <person name="Bonatelli M.L."/>
            <person name="Correr F.H."/>
            <person name="Franceschini L.M."/>
            <person name="Leite T.F."/>
            <person name="Margarido G.R.A."/>
            <person name="Almeida C.A."/>
            <person name="Ferrarezi J.A."/>
            <person name="Labate C.A."/>
        </authorList>
    </citation>
    <scope>NUCLEOTIDE SEQUENCE</scope>
    <source>
        <strain evidence="1">MF-1</strain>
    </source>
</reference>
<evidence type="ECO:0000313" key="1">
    <source>
        <dbReference type="EMBL" id="MBW0563146.1"/>
    </source>
</evidence>
<sequence>MQYKPQFTYLAGLIPAPNQPNTSTINNILKPLVDELLQLNQTVNIKAYQHSNGINVSVKLEALIGDIVATHKVSGFALHSAHRLCSWCEVTKKDIEKVVVGKCRNKHDTLELSIRWHNQKQICQRESLVKKTGVRWSELNRLPYWDPSKDVVLGMMHNWYEGVLKHHFRYRWGMDFLLKTESG</sequence>
<protein>
    <submittedName>
        <fullName evidence="1">Uncharacterized protein</fullName>
    </submittedName>
</protein>
<organism evidence="1 2">
    <name type="scientific">Austropuccinia psidii MF-1</name>
    <dbReference type="NCBI Taxonomy" id="1389203"/>
    <lineage>
        <taxon>Eukaryota</taxon>
        <taxon>Fungi</taxon>
        <taxon>Dikarya</taxon>
        <taxon>Basidiomycota</taxon>
        <taxon>Pucciniomycotina</taxon>
        <taxon>Pucciniomycetes</taxon>
        <taxon>Pucciniales</taxon>
        <taxon>Sphaerophragmiaceae</taxon>
        <taxon>Austropuccinia</taxon>
    </lineage>
</organism>
<dbReference type="OrthoDB" id="3039677at2759"/>
<evidence type="ECO:0000313" key="2">
    <source>
        <dbReference type="Proteomes" id="UP000765509"/>
    </source>
</evidence>